<dbReference type="Gene3D" id="3.40.50.720">
    <property type="entry name" value="NAD(P)-binding Rossmann-like Domain"/>
    <property type="match status" value="1"/>
</dbReference>
<dbReference type="InterPro" id="IPR002204">
    <property type="entry name" value="3-OH-isobutyrate_DH-rel_CS"/>
</dbReference>
<evidence type="ECO:0000259" key="7">
    <source>
        <dbReference type="Pfam" id="PF14833"/>
    </source>
</evidence>
<feature type="domain" description="6-phosphogluconate dehydrogenase NADP-binding" evidence="6">
    <location>
        <begin position="5"/>
        <end position="158"/>
    </location>
</feature>
<sequence>MEDQTIAFIGLGNMGGAMSSNLVKAGYKVTGYDPAQGARAQAEANGVALADSAVEAVAGADIILTMLPDASFVRDVWAEILPHAKKGALIADSSTIDVMSAREIHQMAAQAGLQSVDAPVSGGVAGAQAAKLTFMLGGSEEALARIEPVLAVMGQKSVRCGEAGSGQAAKICNNMILGVNIVAVSEAFALAEKLGLSAQAMFDVASGSTGQCWALTSYCPVPGIVPTAPSNNDYKPGAAATMLLKDLRLAQEAAGSVSANTPLGTHVTEIYEKFVEAGFGGEDFSAIIKSLR</sequence>
<dbReference type="InterPro" id="IPR008927">
    <property type="entry name" value="6-PGluconate_DH-like_C_sf"/>
</dbReference>
<evidence type="ECO:0000259" key="6">
    <source>
        <dbReference type="Pfam" id="PF03446"/>
    </source>
</evidence>
<dbReference type="InterPro" id="IPR029154">
    <property type="entry name" value="HIBADH-like_NADP-bd"/>
</dbReference>
<accession>A0ABV1SHJ5</accession>
<reference evidence="8 9" key="1">
    <citation type="submission" date="2024-01" db="EMBL/GenBank/DDBJ databases">
        <authorList>
            <person name="Deng Y."/>
            <person name="Su J."/>
        </authorList>
    </citation>
    <scope>NUCLEOTIDE SEQUENCE [LARGE SCALE GENOMIC DNA]</scope>
    <source>
        <strain evidence="8 9">CPCC 100088</strain>
    </source>
</reference>
<evidence type="ECO:0000313" key="9">
    <source>
        <dbReference type="Proteomes" id="UP001438953"/>
    </source>
</evidence>
<gene>
    <name evidence="8" type="primary">mmsB</name>
    <name evidence="8" type="ORF">VSX56_11380</name>
</gene>
<dbReference type="SUPFAM" id="SSF51735">
    <property type="entry name" value="NAD(P)-binding Rossmann-fold domains"/>
    <property type="match status" value="1"/>
</dbReference>
<comment type="pathway">
    <text evidence="5">Amino-acid degradation; L-valine degradation.</text>
</comment>
<evidence type="ECO:0000256" key="3">
    <source>
        <dbReference type="ARBA" id="ARBA00023002"/>
    </source>
</evidence>
<name>A0ABV1SHJ5_9RHOB</name>
<dbReference type="GO" id="GO:0008442">
    <property type="term" value="F:3-hydroxyisobutyrate dehydrogenase activity"/>
    <property type="evidence" value="ECO:0007669"/>
    <property type="project" value="UniProtKB-EC"/>
</dbReference>
<dbReference type="NCBIfam" id="TIGR01692">
    <property type="entry name" value="HIBADH"/>
    <property type="match status" value="1"/>
</dbReference>
<comment type="catalytic activity">
    <reaction evidence="5">
        <text>3-hydroxy-2-methylpropanoate + NAD(+) = 2-methyl-3-oxopropanoate + NADH + H(+)</text>
        <dbReference type="Rhea" id="RHEA:17681"/>
        <dbReference type="ChEBI" id="CHEBI:11805"/>
        <dbReference type="ChEBI" id="CHEBI:15378"/>
        <dbReference type="ChEBI" id="CHEBI:57540"/>
        <dbReference type="ChEBI" id="CHEBI:57700"/>
        <dbReference type="ChEBI" id="CHEBI:57945"/>
        <dbReference type="EC" id="1.1.1.31"/>
    </reaction>
</comment>
<dbReference type="SUPFAM" id="SSF48179">
    <property type="entry name" value="6-phosphogluconate dehydrogenase C-terminal domain-like"/>
    <property type="match status" value="1"/>
</dbReference>
<dbReference type="Gene3D" id="1.10.1040.10">
    <property type="entry name" value="N-(1-d-carboxylethyl)-l-norvaline Dehydrogenase, domain 2"/>
    <property type="match status" value="1"/>
</dbReference>
<dbReference type="PROSITE" id="PS00895">
    <property type="entry name" value="3_HYDROXYISOBUT_DH"/>
    <property type="match status" value="1"/>
</dbReference>
<dbReference type="InterPro" id="IPR013328">
    <property type="entry name" value="6PGD_dom2"/>
</dbReference>
<protein>
    <recommendedName>
        <fullName evidence="5">3-hydroxyisobutyrate dehydrogenase</fullName>
        <shortName evidence="5">HIBADH</shortName>
        <ecNumber evidence="5">1.1.1.31</ecNumber>
    </recommendedName>
</protein>
<keyword evidence="3 5" id="KW-0560">Oxidoreductase</keyword>
<evidence type="ECO:0000313" key="8">
    <source>
        <dbReference type="EMBL" id="MER5172375.1"/>
    </source>
</evidence>
<dbReference type="InterPro" id="IPR015815">
    <property type="entry name" value="HIBADH-related"/>
</dbReference>
<evidence type="ECO:0000256" key="4">
    <source>
        <dbReference type="ARBA" id="ARBA00023027"/>
    </source>
</evidence>
<evidence type="ECO:0000256" key="1">
    <source>
        <dbReference type="ARBA" id="ARBA00009080"/>
    </source>
</evidence>
<evidence type="ECO:0000256" key="2">
    <source>
        <dbReference type="ARBA" id="ARBA00022456"/>
    </source>
</evidence>
<keyword evidence="4 5" id="KW-0520">NAD</keyword>
<comment type="similarity">
    <text evidence="1 5">Belongs to the HIBADH-related family.</text>
</comment>
<reference evidence="8 9" key="2">
    <citation type="submission" date="2024-06" db="EMBL/GenBank/DDBJ databases">
        <title>Thioclava kandeliae sp. nov. from a rhizosphere soil sample of Kandelia candel in a mangrove.</title>
        <authorList>
            <person name="Mu T."/>
        </authorList>
    </citation>
    <scope>NUCLEOTIDE SEQUENCE [LARGE SCALE GENOMIC DNA]</scope>
    <source>
        <strain evidence="8 9">CPCC 100088</strain>
    </source>
</reference>
<evidence type="ECO:0000256" key="5">
    <source>
        <dbReference type="RuleBase" id="RU910714"/>
    </source>
</evidence>
<dbReference type="InterPro" id="IPR011548">
    <property type="entry name" value="HIBADH"/>
</dbReference>
<dbReference type="EC" id="1.1.1.31" evidence="5"/>
<keyword evidence="2 5" id="KW-0101">Branched-chain amino acid catabolism</keyword>
<dbReference type="RefSeq" id="WP_339115503.1">
    <property type="nucleotide sequence ID" value="NZ_JAYWLC010000008.1"/>
</dbReference>
<dbReference type="PIRSF" id="PIRSF000103">
    <property type="entry name" value="HIBADH"/>
    <property type="match status" value="1"/>
</dbReference>
<dbReference type="EMBL" id="JAYWLC010000008">
    <property type="protein sequence ID" value="MER5172375.1"/>
    <property type="molecule type" value="Genomic_DNA"/>
</dbReference>
<feature type="domain" description="3-hydroxyisobutyrate dehydrogenase-like NAD-binding" evidence="7">
    <location>
        <begin position="164"/>
        <end position="290"/>
    </location>
</feature>
<proteinExistence type="inferred from homology"/>
<dbReference type="Pfam" id="PF03446">
    <property type="entry name" value="NAD_binding_2"/>
    <property type="match status" value="1"/>
</dbReference>
<dbReference type="InterPro" id="IPR036291">
    <property type="entry name" value="NAD(P)-bd_dom_sf"/>
</dbReference>
<keyword evidence="9" id="KW-1185">Reference proteome</keyword>
<dbReference type="Proteomes" id="UP001438953">
    <property type="component" value="Unassembled WGS sequence"/>
</dbReference>
<dbReference type="PANTHER" id="PTHR22981">
    <property type="entry name" value="3-HYDROXYISOBUTYRATE DEHYDROGENASE-RELATED"/>
    <property type="match status" value="1"/>
</dbReference>
<dbReference type="PANTHER" id="PTHR22981:SF7">
    <property type="entry name" value="3-HYDROXYISOBUTYRATE DEHYDROGENASE, MITOCHONDRIAL"/>
    <property type="match status" value="1"/>
</dbReference>
<dbReference type="Pfam" id="PF14833">
    <property type="entry name" value="NAD_binding_11"/>
    <property type="match status" value="1"/>
</dbReference>
<dbReference type="InterPro" id="IPR006115">
    <property type="entry name" value="6PGDH_NADP-bd"/>
</dbReference>
<organism evidence="8 9">
    <name type="scientific">Thioclava kandeliae</name>
    <dbReference type="NCBI Taxonomy" id="3070818"/>
    <lineage>
        <taxon>Bacteria</taxon>
        <taxon>Pseudomonadati</taxon>
        <taxon>Pseudomonadota</taxon>
        <taxon>Alphaproteobacteria</taxon>
        <taxon>Rhodobacterales</taxon>
        <taxon>Paracoccaceae</taxon>
        <taxon>Thioclava</taxon>
    </lineage>
</organism>
<comment type="caution">
    <text evidence="8">The sequence shown here is derived from an EMBL/GenBank/DDBJ whole genome shotgun (WGS) entry which is preliminary data.</text>
</comment>